<dbReference type="InterPro" id="IPR007371">
    <property type="entry name" value="TPK_catalytic"/>
</dbReference>
<keyword evidence="1 7" id="KW-0808">Transferase</keyword>
<evidence type="ECO:0000259" key="6">
    <source>
        <dbReference type="SMART" id="SM00983"/>
    </source>
</evidence>
<keyword evidence="2" id="KW-0547">Nucleotide-binding</keyword>
<dbReference type="SUPFAM" id="SSF63999">
    <property type="entry name" value="Thiamin pyrophosphokinase, catalytic domain"/>
    <property type="match status" value="1"/>
</dbReference>
<dbReference type="NCBIfam" id="TIGR01378">
    <property type="entry name" value="thi_PPkinase"/>
    <property type="match status" value="1"/>
</dbReference>
<reference evidence="7 8" key="1">
    <citation type="submission" date="2021-01" db="EMBL/GenBank/DDBJ databases">
        <title>Genomic Encyclopedia of Type Strains, Phase IV (KMG-IV): sequencing the most valuable type-strain genomes for metagenomic binning, comparative biology and taxonomic classification.</title>
        <authorList>
            <person name="Goeker M."/>
        </authorList>
    </citation>
    <scope>NUCLEOTIDE SEQUENCE [LARGE SCALE GENOMIC DNA]</scope>
    <source>
        <strain evidence="7 8">DSM 24436</strain>
    </source>
</reference>
<keyword evidence="8" id="KW-1185">Reference proteome</keyword>
<feature type="domain" description="Thiamin pyrophosphokinase thiamin-binding" evidence="6">
    <location>
        <begin position="136"/>
        <end position="203"/>
    </location>
</feature>
<dbReference type="InterPro" id="IPR053149">
    <property type="entry name" value="TPK"/>
</dbReference>
<dbReference type="Gene3D" id="3.40.50.10240">
    <property type="entry name" value="Thiamin pyrophosphokinase, catalytic domain"/>
    <property type="match status" value="1"/>
</dbReference>
<evidence type="ECO:0000256" key="1">
    <source>
        <dbReference type="ARBA" id="ARBA00022679"/>
    </source>
</evidence>
<comment type="caution">
    <text evidence="7">The sequence shown here is derived from an EMBL/GenBank/DDBJ whole genome shotgun (WGS) entry which is preliminary data.</text>
</comment>
<name>A0ABS2MMB4_9FIRM</name>
<evidence type="ECO:0000313" key="7">
    <source>
        <dbReference type="EMBL" id="MBM7560544.1"/>
    </source>
</evidence>
<evidence type="ECO:0000256" key="5">
    <source>
        <dbReference type="NCBIfam" id="TIGR01378"/>
    </source>
</evidence>
<evidence type="ECO:0000256" key="4">
    <source>
        <dbReference type="ARBA" id="ARBA00022840"/>
    </source>
</evidence>
<evidence type="ECO:0000313" key="8">
    <source>
        <dbReference type="Proteomes" id="UP000767854"/>
    </source>
</evidence>
<dbReference type="GO" id="GO:0004788">
    <property type="term" value="F:thiamine diphosphokinase activity"/>
    <property type="evidence" value="ECO:0007669"/>
    <property type="project" value="UniProtKB-EC"/>
</dbReference>
<gene>
    <name evidence="7" type="ORF">JOC49_000053</name>
</gene>
<protein>
    <recommendedName>
        <fullName evidence="5">Thiamine diphosphokinase</fullName>
        <ecNumber evidence="5">2.7.6.2</ecNumber>
    </recommendedName>
</protein>
<evidence type="ECO:0000256" key="2">
    <source>
        <dbReference type="ARBA" id="ARBA00022741"/>
    </source>
</evidence>
<dbReference type="SMART" id="SM00983">
    <property type="entry name" value="TPK_B1_binding"/>
    <property type="match status" value="1"/>
</dbReference>
<sequence length="211" mass="23701">MSLSDYTPKWLELFLSLYDFQEVVAVDGGLKYAEKLGLEPTLILGDFDSISSIDYYTHRWPLAKVVKFPSEKSMTDAELAFEWMLDNDIENVCVLGGFGGRVDHMLANVFLMEQFSQLDLMFFDPQNIVKRLKGPGKWLVEETPFNLKYMSLVPLMGQVSGVSLSGVKYPLDLAKVEFGQTLGISNEITADHAIVKIEEGTCLLIQSSDKK</sequence>
<dbReference type="EMBL" id="JAFBDT010000001">
    <property type="protein sequence ID" value="MBM7560544.1"/>
    <property type="molecule type" value="Genomic_DNA"/>
</dbReference>
<accession>A0ABS2MMB4</accession>
<evidence type="ECO:0000256" key="3">
    <source>
        <dbReference type="ARBA" id="ARBA00022777"/>
    </source>
</evidence>
<dbReference type="PANTHER" id="PTHR41299">
    <property type="entry name" value="THIAMINE PYROPHOSPHOKINASE"/>
    <property type="match status" value="1"/>
</dbReference>
<proteinExistence type="predicted"/>
<dbReference type="Proteomes" id="UP000767854">
    <property type="component" value="Unassembled WGS sequence"/>
</dbReference>
<dbReference type="InterPro" id="IPR036759">
    <property type="entry name" value="TPK_catalytic_sf"/>
</dbReference>
<dbReference type="Pfam" id="PF04263">
    <property type="entry name" value="TPK_catalytic"/>
    <property type="match status" value="1"/>
</dbReference>
<keyword evidence="4" id="KW-0067">ATP-binding</keyword>
<dbReference type="CDD" id="cd07995">
    <property type="entry name" value="TPK"/>
    <property type="match status" value="1"/>
</dbReference>
<dbReference type="Pfam" id="PF04265">
    <property type="entry name" value="TPK_B1_binding"/>
    <property type="match status" value="1"/>
</dbReference>
<dbReference type="EC" id="2.7.6.2" evidence="5"/>
<dbReference type="InterPro" id="IPR036371">
    <property type="entry name" value="TPK_B1-bd_sf"/>
</dbReference>
<dbReference type="InterPro" id="IPR006282">
    <property type="entry name" value="Thi_PPkinase"/>
</dbReference>
<keyword evidence="3" id="KW-0418">Kinase</keyword>
<dbReference type="InterPro" id="IPR007373">
    <property type="entry name" value="Thiamin_PyroPKinase_B1-bd"/>
</dbReference>
<organism evidence="7 8">
    <name type="scientific">Fusibacter tunisiensis</name>
    <dbReference type="NCBI Taxonomy" id="1008308"/>
    <lineage>
        <taxon>Bacteria</taxon>
        <taxon>Bacillati</taxon>
        <taxon>Bacillota</taxon>
        <taxon>Clostridia</taxon>
        <taxon>Eubacteriales</taxon>
        <taxon>Eubacteriales Family XII. Incertae Sedis</taxon>
        <taxon>Fusibacter</taxon>
    </lineage>
</organism>
<dbReference type="PANTHER" id="PTHR41299:SF1">
    <property type="entry name" value="THIAMINE PYROPHOSPHOKINASE"/>
    <property type="match status" value="1"/>
</dbReference>
<dbReference type="SUPFAM" id="SSF63862">
    <property type="entry name" value="Thiamin pyrophosphokinase, substrate-binding domain"/>
    <property type="match status" value="1"/>
</dbReference>